<comment type="caution">
    <text evidence="1">The sequence shown here is derived from an EMBL/GenBank/DDBJ whole genome shotgun (WGS) entry which is preliminary data.</text>
</comment>
<evidence type="ECO:0000313" key="1">
    <source>
        <dbReference type="EMBL" id="GAI19381.1"/>
    </source>
</evidence>
<dbReference type="AlphaFoldDB" id="X1MMU8"/>
<protein>
    <submittedName>
        <fullName evidence="1">Uncharacterized protein</fullName>
    </submittedName>
</protein>
<feature type="non-terminal residue" evidence="1">
    <location>
        <position position="276"/>
    </location>
</feature>
<dbReference type="EMBL" id="BARV01019694">
    <property type="protein sequence ID" value="GAI19381.1"/>
    <property type="molecule type" value="Genomic_DNA"/>
</dbReference>
<feature type="non-terminal residue" evidence="1">
    <location>
        <position position="1"/>
    </location>
</feature>
<accession>X1MMU8</accession>
<proteinExistence type="predicted"/>
<gene>
    <name evidence="1" type="ORF">S06H3_33044</name>
</gene>
<reference evidence="1" key="1">
    <citation type="journal article" date="2014" name="Front. Microbiol.">
        <title>High frequency of phylogenetically diverse reductive dehalogenase-homologous genes in deep subseafloor sedimentary metagenomes.</title>
        <authorList>
            <person name="Kawai M."/>
            <person name="Futagami T."/>
            <person name="Toyoda A."/>
            <person name="Takaki Y."/>
            <person name="Nishi S."/>
            <person name="Hori S."/>
            <person name="Arai W."/>
            <person name="Tsubouchi T."/>
            <person name="Morono Y."/>
            <person name="Uchiyama I."/>
            <person name="Ito T."/>
            <person name="Fujiyama A."/>
            <person name="Inagaki F."/>
            <person name="Takami H."/>
        </authorList>
    </citation>
    <scope>NUCLEOTIDE SEQUENCE</scope>
    <source>
        <strain evidence="1">Expedition CK06-06</strain>
    </source>
</reference>
<organism evidence="1">
    <name type="scientific">marine sediment metagenome</name>
    <dbReference type="NCBI Taxonomy" id="412755"/>
    <lineage>
        <taxon>unclassified sequences</taxon>
        <taxon>metagenomes</taxon>
        <taxon>ecological metagenomes</taxon>
    </lineage>
</organism>
<sequence>AYNIPKLITVSNQFVSEPTQCPVNIKPLKQVELYHFSWSYLLTLAHILLFDNELNIKDKNQVEIMREVVNYLESDKSGVCGFRQMKQGWKDVVEKINSGTRLKTSDTDLYDSVISWQQEEKDLALILSRSLGVFVNSGEAKYRGNLKARIDDDKEKLIRKSLLTSNLRVKGAVSDIKIEALFKRKVIEMFVTLKAPQDKKLKGQLNWIKRQLDNCRKKNKETFKKIQNEILIEIILKNTNRTERVSIDTIDNIYDEIKDREIKEFRILYIKDFSKK</sequence>
<name>X1MMU8_9ZZZZ</name>